<proteinExistence type="predicted"/>
<accession>A0A836C7X0</accession>
<organism evidence="1 2">
    <name type="scientific">Tribonema minus</name>
    <dbReference type="NCBI Taxonomy" id="303371"/>
    <lineage>
        <taxon>Eukaryota</taxon>
        <taxon>Sar</taxon>
        <taxon>Stramenopiles</taxon>
        <taxon>Ochrophyta</taxon>
        <taxon>PX clade</taxon>
        <taxon>Xanthophyceae</taxon>
        <taxon>Tribonematales</taxon>
        <taxon>Tribonemataceae</taxon>
        <taxon>Tribonema</taxon>
    </lineage>
</organism>
<dbReference type="SUPFAM" id="SSF52374">
    <property type="entry name" value="Nucleotidylyl transferase"/>
    <property type="match status" value="1"/>
</dbReference>
<reference evidence="1" key="1">
    <citation type="submission" date="2021-02" db="EMBL/GenBank/DDBJ databases">
        <title>First Annotated Genome of the Yellow-green Alga Tribonema minus.</title>
        <authorList>
            <person name="Mahan K.M."/>
        </authorList>
    </citation>
    <scope>NUCLEOTIDE SEQUENCE</scope>
    <source>
        <strain evidence="1">UTEX B ZZ1240</strain>
    </source>
</reference>
<feature type="non-terminal residue" evidence="1">
    <location>
        <position position="85"/>
    </location>
</feature>
<dbReference type="GO" id="GO:0004515">
    <property type="term" value="F:nicotinate-nucleotide adenylyltransferase activity"/>
    <property type="evidence" value="ECO:0007669"/>
    <property type="project" value="TreeGrafter"/>
</dbReference>
<gene>
    <name evidence="1" type="ORF">JKP88DRAFT_129576</name>
</gene>
<dbReference type="GO" id="GO:0000309">
    <property type="term" value="F:nicotinamide-nucleotide adenylyltransferase activity"/>
    <property type="evidence" value="ECO:0007669"/>
    <property type="project" value="TreeGrafter"/>
</dbReference>
<keyword evidence="2" id="KW-1185">Reference proteome</keyword>
<dbReference type="PANTHER" id="PTHR12039:SF0">
    <property type="entry name" value="NICOTINAMIDE-NUCLEOTIDE ADENYLYLTRANSFERASE"/>
    <property type="match status" value="1"/>
</dbReference>
<sequence length="85" mass="9790">MHLRPFHLARVYLEEKCGAQVVGGIVSPAHPTLVRQRHRTRPAAIIPPKHRLAMARCAVGDFGWLVVDPWEITRRRMMDYLSVLH</sequence>
<name>A0A836C7X0_9STRA</name>
<dbReference type="InterPro" id="IPR014729">
    <property type="entry name" value="Rossmann-like_a/b/a_fold"/>
</dbReference>
<dbReference type="AlphaFoldDB" id="A0A836C7X0"/>
<dbReference type="OrthoDB" id="422187at2759"/>
<protein>
    <recommendedName>
        <fullName evidence="3">Cytidyltransferase-like domain-containing protein</fullName>
    </recommendedName>
</protein>
<dbReference type="GO" id="GO:0009435">
    <property type="term" value="P:NAD+ biosynthetic process"/>
    <property type="evidence" value="ECO:0007669"/>
    <property type="project" value="TreeGrafter"/>
</dbReference>
<comment type="caution">
    <text evidence="1">The sequence shown here is derived from an EMBL/GenBank/DDBJ whole genome shotgun (WGS) entry which is preliminary data.</text>
</comment>
<evidence type="ECO:0000313" key="1">
    <source>
        <dbReference type="EMBL" id="KAG5176335.1"/>
    </source>
</evidence>
<dbReference type="PANTHER" id="PTHR12039">
    <property type="entry name" value="NICOTINAMIDE MONONUCLEOTIDE ADENYLYLTRANSFERASE"/>
    <property type="match status" value="1"/>
</dbReference>
<dbReference type="EMBL" id="JAFCMP010000538">
    <property type="protein sequence ID" value="KAG5176335.1"/>
    <property type="molecule type" value="Genomic_DNA"/>
</dbReference>
<dbReference type="Proteomes" id="UP000664859">
    <property type="component" value="Unassembled WGS sequence"/>
</dbReference>
<dbReference type="InterPro" id="IPR051182">
    <property type="entry name" value="Euk_NMN_adenylyltrnsfrase"/>
</dbReference>
<evidence type="ECO:0000313" key="2">
    <source>
        <dbReference type="Proteomes" id="UP000664859"/>
    </source>
</evidence>
<dbReference type="Gene3D" id="3.40.50.620">
    <property type="entry name" value="HUPs"/>
    <property type="match status" value="1"/>
</dbReference>
<evidence type="ECO:0008006" key="3">
    <source>
        <dbReference type="Google" id="ProtNLM"/>
    </source>
</evidence>